<evidence type="ECO:0000313" key="2">
    <source>
        <dbReference type="EMBL" id="MBW0488698.1"/>
    </source>
</evidence>
<dbReference type="InterPro" id="IPR021109">
    <property type="entry name" value="Peptidase_aspartic_dom_sf"/>
</dbReference>
<name>A0A9Q3CTQ8_9BASI</name>
<keyword evidence="3" id="KW-1185">Reference proteome</keyword>
<feature type="compositionally biased region" description="Polar residues" evidence="1">
    <location>
        <begin position="211"/>
        <end position="223"/>
    </location>
</feature>
<reference evidence="2" key="1">
    <citation type="submission" date="2021-03" db="EMBL/GenBank/DDBJ databases">
        <title>Draft genome sequence of rust myrtle Austropuccinia psidii MF-1, a brazilian biotype.</title>
        <authorList>
            <person name="Quecine M.C."/>
            <person name="Pachon D.M.R."/>
            <person name="Bonatelli M.L."/>
            <person name="Correr F.H."/>
            <person name="Franceschini L.M."/>
            <person name="Leite T.F."/>
            <person name="Margarido G.R.A."/>
            <person name="Almeida C.A."/>
            <person name="Ferrarezi J.A."/>
            <person name="Labate C.A."/>
        </authorList>
    </citation>
    <scope>NUCLEOTIDE SEQUENCE</scope>
    <source>
        <strain evidence="2">MF-1</strain>
    </source>
</reference>
<feature type="compositionally biased region" description="Polar residues" evidence="1">
    <location>
        <begin position="1"/>
        <end position="13"/>
    </location>
</feature>
<dbReference type="Gene3D" id="2.40.70.10">
    <property type="entry name" value="Acid Proteases"/>
    <property type="match status" value="1"/>
</dbReference>
<gene>
    <name evidence="2" type="ORF">O181_028413</name>
</gene>
<comment type="caution">
    <text evidence="2">The sequence shown here is derived from an EMBL/GenBank/DDBJ whole genome shotgun (WGS) entry which is preliminary data.</text>
</comment>
<sequence length="223" mass="25098">MHQMTQIMSNLQASSSSESSRPPAFKAPSMKAPDCFDGTQPFKVRSFIQPCQLNFHNDPASFSQDRKKVLYATSFPIGRAAKWIEPYLSNLTNQDPSYLLNSWKLCESQLFTLFGDPNEVRKAEAELDSLRRKEVFDTPKGEDLILGFEFLNHFNPSIDWKQRLITFNDDQKDYYDPSNSFSNKFSSAKSCAALVGDSRTPSIPSSAHIPSLNSHQSLPSSGE</sequence>
<dbReference type="AlphaFoldDB" id="A0A9Q3CTQ8"/>
<protein>
    <recommendedName>
        <fullName evidence="4">Retrotransposon gag domain-containing protein</fullName>
    </recommendedName>
</protein>
<feature type="region of interest" description="Disordered" evidence="1">
    <location>
        <begin position="196"/>
        <end position="223"/>
    </location>
</feature>
<evidence type="ECO:0000256" key="1">
    <source>
        <dbReference type="SAM" id="MobiDB-lite"/>
    </source>
</evidence>
<accession>A0A9Q3CTQ8</accession>
<evidence type="ECO:0000313" key="3">
    <source>
        <dbReference type="Proteomes" id="UP000765509"/>
    </source>
</evidence>
<dbReference type="Proteomes" id="UP000765509">
    <property type="component" value="Unassembled WGS sequence"/>
</dbReference>
<dbReference type="EMBL" id="AVOT02009728">
    <property type="protein sequence ID" value="MBW0488698.1"/>
    <property type="molecule type" value="Genomic_DNA"/>
</dbReference>
<dbReference type="OrthoDB" id="3066517at2759"/>
<organism evidence="2 3">
    <name type="scientific">Austropuccinia psidii MF-1</name>
    <dbReference type="NCBI Taxonomy" id="1389203"/>
    <lineage>
        <taxon>Eukaryota</taxon>
        <taxon>Fungi</taxon>
        <taxon>Dikarya</taxon>
        <taxon>Basidiomycota</taxon>
        <taxon>Pucciniomycotina</taxon>
        <taxon>Pucciniomycetes</taxon>
        <taxon>Pucciniales</taxon>
        <taxon>Sphaerophragmiaceae</taxon>
        <taxon>Austropuccinia</taxon>
    </lineage>
</organism>
<feature type="region of interest" description="Disordered" evidence="1">
    <location>
        <begin position="1"/>
        <end position="30"/>
    </location>
</feature>
<proteinExistence type="predicted"/>
<evidence type="ECO:0008006" key="4">
    <source>
        <dbReference type="Google" id="ProtNLM"/>
    </source>
</evidence>